<sequence length="186" mass="21845">MNPEIDISNVTLKTERLLIRPWRQSDLDDFYSYASVDGVGQMAGWKPHESKEESKIILDMFISHKKTFALEYQGKVIGSVGIEKYNETHFPEFENKKCREIGYVLSKEYWGQGLMPEALKEVIRFLFENANLDVIFCGHFLWNEQSHRVQEKSGFKHYAFDTYETAFGTTEENEVTILKREDWVLQ</sequence>
<evidence type="ECO:0000313" key="5">
    <source>
        <dbReference type="EMBL" id="ERJ97075.1"/>
    </source>
</evidence>
<dbReference type="SUPFAM" id="SSF55729">
    <property type="entry name" value="Acyl-CoA N-acyltransferases (Nat)"/>
    <property type="match status" value="1"/>
</dbReference>
<dbReference type="STRING" id="411473.RUMCAL_00550"/>
<dbReference type="AlphaFoldDB" id="U2KYB3"/>
<protein>
    <submittedName>
        <fullName evidence="5">Acetyltransferase, GNAT family</fullName>
    </submittedName>
</protein>
<evidence type="ECO:0000259" key="4">
    <source>
        <dbReference type="PROSITE" id="PS51186"/>
    </source>
</evidence>
<dbReference type="InterPro" id="IPR051531">
    <property type="entry name" value="N-acetyltransferase"/>
</dbReference>
<feature type="domain" description="N-acetyltransferase" evidence="4">
    <location>
        <begin position="17"/>
        <end position="176"/>
    </location>
</feature>
<reference evidence="5 6" key="1">
    <citation type="submission" date="2013-07" db="EMBL/GenBank/DDBJ databases">
        <authorList>
            <person name="Weinstock G."/>
            <person name="Sodergren E."/>
            <person name="Wylie T."/>
            <person name="Fulton L."/>
            <person name="Fulton R."/>
            <person name="Fronick C."/>
            <person name="O'Laughlin M."/>
            <person name="Godfrey J."/>
            <person name="Miner T."/>
            <person name="Herter B."/>
            <person name="Appelbaum E."/>
            <person name="Cordes M."/>
            <person name="Lek S."/>
            <person name="Wollam A."/>
            <person name="Pepin K.H."/>
            <person name="Palsikar V.B."/>
            <person name="Mitreva M."/>
            <person name="Wilson R.K."/>
        </authorList>
    </citation>
    <scope>NUCLEOTIDE SEQUENCE [LARGE SCALE GENOMIC DNA]</scope>
    <source>
        <strain evidence="5 6">ATCC 27760</strain>
    </source>
</reference>
<dbReference type="Gene3D" id="3.40.630.30">
    <property type="match status" value="1"/>
</dbReference>
<evidence type="ECO:0000256" key="3">
    <source>
        <dbReference type="ARBA" id="ARBA00038502"/>
    </source>
</evidence>
<dbReference type="PANTHER" id="PTHR43792">
    <property type="entry name" value="GNAT FAMILY, PUTATIVE (AFU_ORTHOLOGUE AFUA_3G00765)-RELATED-RELATED"/>
    <property type="match status" value="1"/>
</dbReference>
<name>U2KYB3_9FIRM</name>
<dbReference type="Proteomes" id="UP000016662">
    <property type="component" value="Unassembled WGS sequence"/>
</dbReference>
<keyword evidence="2" id="KW-0012">Acyltransferase</keyword>
<dbReference type="HOGENOM" id="CLU_013985_3_6_9"/>
<dbReference type="PANTHER" id="PTHR43792:SF8">
    <property type="entry name" value="[RIBOSOMAL PROTEIN US5]-ALANINE N-ACETYLTRANSFERASE"/>
    <property type="match status" value="1"/>
</dbReference>
<dbReference type="GO" id="GO:0005737">
    <property type="term" value="C:cytoplasm"/>
    <property type="evidence" value="ECO:0007669"/>
    <property type="project" value="TreeGrafter"/>
</dbReference>
<gene>
    <name evidence="5" type="ORF">RUMCAL_00550</name>
</gene>
<dbReference type="GO" id="GO:0008999">
    <property type="term" value="F:protein-N-terminal-alanine acetyltransferase activity"/>
    <property type="evidence" value="ECO:0007669"/>
    <property type="project" value="TreeGrafter"/>
</dbReference>
<dbReference type="RefSeq" id="WP_021680928.1">
    <property type="nucleotide sequence ID" value="NZ_KI260316.1"/>
</dbReference>
<dbReference type="EMBL" id="AWVF01000058">
    <property type="protein sequence ID" value="ERJ97075.1"/>
    <property type="molecule type" value="Genomic_DNA"/>
</dbReference>
<evidence type="ECO:0000256" key="2">
    <source>
        <dbReference type="ARBA" id="ARBA00023315"/>
    </source>
</evidence>
<dbReference type="eggNOG" id="COG1670">
    <property type="taxonomic scope" value="Bacteria"/>
</dbReference>
<proteinExistence type="inferred from homology"/>
<dbReference type="InterPro" id="IPR000182">
    <property type="entry name" value="GNAT_dom"/>
</dbReference>
<comment type="similarity">
    <text evidence="3">Belongs to the acetyltransferase family. RimJ subfamily.</text>
</comment>
<dbReference type="InterPro" id="IPR016181">
    <property type="entry name" value="Acyl_CoA_acyltransferase"/>
</dbReference>
<comment type="caution">
    <text evidence="5">The sequence shown here is derived from an EMBL/GenBank/DDBJ whole genome shotgun (WGS) entry which is preliminary data.</text>
</comment>
<dbReference type="Pfam" id="PF13302">
    <property type="entry name" value="Acetyltransf_3"/>
    <property type="match status" value="1"/>
</dbReference>
<dbReference type="OrthoDB" id="9785602at2"/>
<dbReference type="PATRIC" id="fig|411473.3.peg.424"/>
<keyword evidence="6" id="KW-1185">Reference proteome</keyword>
<keyword evidence="1 5" id="KW-0808">Transferase</keyword>
<evidence type="ECO:0000256" key="1">
    <source>
        <dbReference type="ARBA" id="ARBA00022679"/>
    </source>
</evidence>
<evidence type="ECO:0000313" key="6">
    <source>
        <dbReference type="Proteomes" id="UP000016662"/>
    </source>
</evidence>
<accession>U2KYB3</accession>
<dbReference type="PROSITE" id="PS51186">
    <property type="entry name" value="GNAT"/>
    <property type="match status" value="1"/>
</dbReference>
<organism evidence="5 6">
    <name type="scientific">Ruminococcus callidus ATCC 27760</name>
    <dbReference type="NCBI Taxonomy" id="411473"/>
    <lineage>
        <taxon>Bacteria</taxon>
        <taxon>Bacillati</taxon>
        <taxon>Bacillota</taxon>
        <taxon>Clostridia</taxon>
        <taxon>Eubacteriales</taxon>
        <taxon>Oscillospiraceae</taxon>
        <taxon>Ruminococcus</taxon>
    </lineage>
</organism>